<gene>
    <name evidence="11" type="primary">atpE</name>
    <name evidence="14" type="ordered locus">Hipma_0849</name>
</gene>
<evidence type="ECO:0000256" key="11">
    <source>
        <dbReference type="HAMAP-Rule" id="MF_01396"/>
    </source>
</evidence>
<dbReference type="Proteomes" id="UP000008139">
    <property type="component" value="Chromosome"/>
</dbReference>
<evidence type="ECO:0000313" key="15">
    <source>
        <dbReference type="Proteomes" id="UP000008139"/>
    </source>
</evidence>
<dbReference type="SUPFAM" id="SSF81333">
    <property type="entry name" value="F1F0 ATP synthase subunit C"/>
    <property type="match status" value="1"/>
</dbReference>
<feature type="domain" description="V-ATPase proteolipid subunit C-like" evidence="13">
    <location>
        <begin position="45"/>
        <end position="108"/>
    </location>
</feature>
<dbReference type="RefSeq" id="WP_013681860.1">
    <property type="nucleotide sequence ID" value="NC_015318.1"/>
</dbReference>
<keyword evidence="11" id="KW-0066">ATP synthesis</keyword>
<dbReference type="eggNOG" id="COG0636">
    <property type="taxonomic scope" value="Bacteria"/>
</dbReference>
<dbReference type="Pfam" id="PF00137">
    <property type="entry name" value="ATP-synt_C"/>
    <property type="match status" value="1"/>
</dbReference>
<evidence type="ECO:0000256" key="1">
    <source>
        <dbReference type="ARBA" id="ARBA00004141"/>
    </source>
</evidence>
<dbReference type="CDD" id="cd18121">
    <property type="entry name" value="ATP-synt_Fo_c"/>
    <property type="match status" value="1"/>
</dbReference>
<dbReference type="PRINTS" id="PR00124">
    <property type="entry name" value="ATPASEC"/>
</dbReference>
<keyword evidence="11" id="KW-0997">Cell inner membrane</keyword>
<comment type="subcellular location">
    <subcellularLocation>
        <location evidence="11">Cell inner membrane</location>
        <topology evidence="11">Multi-pass membrane protein</topology>
    </subcellularLocation>
    <subcellularLocation>
        <location evidence="1">Membrane</location>
        <topology evidence="1">Multi-pass membrane protein</topology>
    </subcellularLocation>
</comment>
<name>F2LVN5_HIPMA</name>
<keyword evidence="5 11" id="KW-0812">Transmembrane</keyword>
<keyword evidence="8 11" id="KW-0406">Ion transport</keyword>
<keyword evidence="15" id="KW-1185">Reference proteome</keyword>
<evidence type="ECO:0000256" key="2">
    <source>
        <dbReference type="ARBA" id="ARBA00006704"/>
    </source>
</evidence>
<protein>
    <recommendedName>
        <fullName evidence="11">ATP synthase subunit c</fullName>
    </recommendedName>
    <alternativeName>
        <fullName evidence="11">ATP synthase F(0) sector subunit c</fullName>
    </alternativeName>
    <alternativeName>
        <fullName evidence="11">F-type ATPase subunit c</fullName>
        <shortName evidence="11">F-ATPase subunit c</shortName>
    </alternativeName>
    <alternativeName>
        <fullName evidence="11">Lipid-binding protein</fullName>
    </alternativeName>
</protein>
<dbReference type="InterPro" id="IPR000454">
    <property type="entry name" value="ATP_synth_F0_csu"/>
</dbReference>
<dbReference type="AlphaFoldDB" id="F2LVN5"/>
<evidence type="ECO:0000256" key="6">
    <source>
        <dbReference type="ARBA" id="ARBA00022781"/>
    </source>
</evidence>
<keyword evidence="9 11" id="KW-0446">Lipid-binding</keyword>
<comment type="function">
    <text evidence="11">Key component of the F(0) channel; it plays a direct role in translocation across the membrane. A homomeric c-ring of between 10-14 subunits forms the central stalk rotor element with the F(1) delta and epsilon subunits.</text>
</comment>
<keyword evidence="12" id="KW-0732">Signal</keyword>
<evidence type="ECO:0000259" key="13">
    <source>
        <dbReference type="Pfam" id="PF00137"/>
    </source>
</evidence>
<dbReference type="EMBL" id="CP002606">
    <property type="protein sequence ID" value="AEA33819.1"/>
    <property type="molecule type" value="Genomic_DNA"/>
</dbReference>
<keyword evidence="7 11" id="KW-1133">Transmembrane helix</keyword>
<dbReference type="OrthoDB" id="5296711at2"/>
<feature type="chain" id="PRO_5003286158" description="ATP synthase subunit c" evidence="12">
    <location>
        <begin position="22"/>
        <end position="116"/>
    </location>
</feature>
<reference evidence="14 15" key="1">
    <citation type="journal article" date="2011" name="Stand. Genomic Sci.">
        <title>Complete genome sequence of the thermophilic sulfur-reducer Hippea maritima type strain (MH(2)).</title>
        <authorList>
            <person name="Huntemann M."/>
            <person name="Lu M."/>
            <person name="Nolan M."/>
            <person name="Lapidus A."/>
            <person name="Lucas S."/>
            <person name="Hammon N."/>
            <person name="Deshpande S."/>
            <person name="Cheng J.F."/>
            <person name="Tapia R."/>
            <person name="Han C."/>
            <person name="Goodwin L."/>
            <person name="Pitluck S."/>
            <person name="Liolios K."/>
            <person name="Pagani I."/>
            <person name="Ivanova N."/>
            <person name="Ovchinikova G."/>
            <person name="Pati A."/>
            <person name="Chen A."/>
            <person name="Palaniappan K."/>
            <person name="Land M."/>
            <person name="Hauser L."/>
            <person name="Jeffries C.D."/>
            <person name="Detter J.C."/>
            <person name="Brambilla E.M."/>
            <person name="Rohde M."/>
            <person name="Spring S."/>
            <person name="Goker M."/>
            <person name="Woyke T."/>
            <person name="Bristow J."/>
            <person name="Eisen J.A."/>
            <person name="Markowitz V."/>
            <person name="Hugenholtz P."/>
            <person name="Kyrpides N.C."/>
            <person name="Klenk H.P."/>
            <person name="Mavromatis K."/>
        </authorList>
    </citation>
    <scope>NUCLEOTIDE SEQUENCE [LARGE SCALE GENOMIC DNA]</scope>
    <source>
        <strain evidence="15">ATCC 700847 / DSM 10411 / MH2</strain>
    </source>
</reference>
<dbReference type="GO" id="GO:0045259">
    <property type="term" value="C:proton-transporting ATP synthase complex"/>
    <property type="evidence" value="ECO:0007669"/>
    <property type="project" value="UniProtKB-KW"/>
</dbReference>
<keyword evidence="11" id="KW-1003">Cell membrane</keyword>
<evidence type="ECO:0000256" key="5">
    <source>
        <dbReference type="ARBA" id="ARBA00022692"/>
    </source>
</evidence>
<dbReference type="PROSITE" id="PS00605">
    <property type="entry name" value="ATPASE_C"/>
    <property type="match status" value="1"/>
</dbReference>
<evidence type="ECO:0000256" key="3">
    <source>
        <dbReference type="ARBA" id="ARBA00022448"/>
    </source>
</evidence>
<dbReference type="STRING" id="760142.Hipma_0849"/>
<dbReference type="GO" id="GO:0046933">
    <property type="term" value="F:proton-transporting ATP synthase activity, rotational mechanism"/>
    <property type="evidence" value="ECO:0007669"/>
    <property type="project" value="UniProtKB-UniRule"/>
</dbReference>
<comment type="similarity">
    <text evidence="2 11">Belongs to the ATPase C chain family.</text>
</comment>
<reference evidence="15" key="2">
    <citation type="submission" date="2011-03" db="EMBL/GenBank/DDBJ databases">
        <title>The complete genome of Hippea maritima DSM 10411.</title>
        <authorList>
            <consortium name="US DOE Joint Genome Institute (JGI-PGF)"/>
            <person name="Lucas S."/>
            <person name="Copeland A."/>
            <person name="Lapidus A."/>
            <person name="Bruce D."/>
            <person name="Goodwin L."/>
            <person name="Pitluck S."/>
            <person name="Peters L."/>
            <person name="Kyrpides N."/>
            <person name="Mavromatis K."/>
            <person name="Pagani I."/>
            <person name="Ivanova N."/>
            <person name="Mikhailova N."/>
            <person name="Lu M."/>
            <person name="Detter J.C."/>
            <person name="Tapia R."/>
            <person name="Han C."/>
            <person name="Land M."/>
            <person name="Hauser L."/>
            <person name="Markowitz V."/>
            <person name="Cheng J.-F."/>
            <person name="Hugenholtz P."/>
            <person name="Woyke T."/>
            <person name="Wu D."/>
            <person name="Spring S."/>
            <person name="Schroeder M."/>
            <person name="Brambilla E."/>
            <person name="Klenk H.-P."/>
            <person name="Eisen J.A."/>
        </authorList>
    </citation>
    <scope>NUCLEOTIDE SEQUENCE [LARGE SCALE GENOMIC DNA]</scope>
    <source>
        <strain evidence="15">ATCC 700847 / DSM 10411 / MH2</strain>
    </source>
</reference>
<comment type="function">
    <text evidence="11">F(1)F(0) ATP synthase produces ATP from ADP in the presence of a proton or sodium gradient. F-type ATPases consist of two structural domains, F(1) containing the extramembraneous catalytic core and F(0) containing the membrane proton channel, linked together by a central stalk and a peripheral stalk. During catalysis, ATP synthesis in the catalytic domain of F(1) is coupled via a rotary mechanism of the central stalk subunits to proton translocation.</text>
</comment>
<dbReference type="InParanoid" id="F2LVN5"/>
<comment type="subunit">
    <text evidence="11">F-type ATPases have 2 components, F(1) - the catalytic core - and F(0) - the membrane proton channel. F(1) has five subunits: alpha(3), beta(3), gamma(1), delta(1), epsilon(1). F(0) has three main subunits: a(1), b(2) and c(10-14). The alpha and beta chains form an alternating ring which encloses part of the gamma chain. F(1) is attached to F(0) by a central stalk formed by the gamma and epsilon chains, while a peripheral stalk is formed by the delta and b chains.</text>
</comment>
<dbReference type="HOGENOM" id="CLU_148047_0_1_7"/>
<sequence>MRGKVILLALLALAVGLPALAAGDAQSAEAAANLVLKKYYMFVAMGGAIGLGLAALGGGIGQGHAVNGTALGTARNPSMSGKLLTVMMIGLAMIESLVIYMLVIVLIILYTNPFHI</sequence>
<dbReference type="InterPro" id="IPR035921">
    <property type="entry name" value="F/V-ATP_Csub_sf"/>
</dbReference>
<evidence type="ECO:0000256" key="8">
    <source>
        <dbReference type="ARBA" id="ARBA00023065"/>
    </source>
</evidence>
<feature type="signal peptide" evidence="12">
    <location>
        <begin position="1"/>
        <end position="21"/>
    </location>
</feature>
<organism evidence="14 15">
    <name type="scientific">Hippea maritima (strain ATCC 700847 / DSM 10411 / MH2)</name>
    <dbReference type="NCBI Taxonomy" id="760142"/>
    <lineage>
        <taxon>Bacteria</taxon>
        <taxon>Pseudomonadati</taxon>
        <taxon>Campylobacterota</taxon>
        <taxon>Desulfurellia</taxon>
        <taxon>Desulfurellales</taxon>
        <taxon>Hippeaceae</taxon>
        <taxon>Hippea</taxon>
    </lineage>
</organism>
<evidence type="ECO:0000256" key="10">
    <source>
        <dbReference type="ARBA" id="ARBA00023136"/>
    </source>
</evidence>
<dbReference type="InterPro" id="IPR002379">
    <property type="entry name" value="ATPase_proteolipid_c-like_dom"/>
</dbReference>
<keyword evidence="4 11" id="KW-0138">CF(0)</keyword>
<accession>F2LVN5</accession>
<evidence type="ECO:0000256" key="12">
    <source>
        <dbReference type="SAM" id="SignalP"/>
    </source>
</evidence>
<dbReference type="HAMAP" id="MF_01396">
    <property type="entry name" value="ATP_synth_c_bact"/>
    <property type="match status" value="1"/>
</dbReference>
<dbReference type="GO" id="GO:0008289">
    <property type="term" value="F:lipid binding"/>
    <property type="evidence" value="ECO:0007669"/>
    <property type="project" value="UniProtKB-KW"/>
</dbReference>
<evidence type="ECO:0000256" key="9">
    <source>
        <dbReference type="ARBA" id="ARBA00023121"/>
    </source>
</evidence>
<feature type="transmembrane region" description="Helical" evidence="11">
    <location>
        <begin position="83"/>
        <end position="110"/>
    </location>
</feature>
<evidence type="ECO:0000313" key="14">
    <source>
        <dbReference type="EMBL" id="AEA33819.1"/>
    </source>
</evidence>
<feature type="transmembrane region" description="Helical" evidence="11">
    <location>
        <begin position="39"/>
        <end position="62"/>
    </location>
</feature>
<keyword evidence="3 11" id="KW-0813">Transport</keyword>
<dbReference type="Gene3D" id="1.20.20.10">
    <property type="entry name" value="F1F0 ATP synthase subunit C"/>
    <property type="match status" value="1"/>
</dbReference>
<proteinExistence type="inferred from homology"/>
<dbReference type="InterPro" id="IPR038662">
    <property type="entry name" value="ATP_synth_F0_csu_sf"/>
</dbReference>
<keyword evidence="10 11" id="KW-0472">Membrane</keyword>
<dbReference type="GO" id="GO:0033177">
    <property type="term" value="C:proton-transporting two-sector ATPase complex, proton-transporting domain"/>
    <property type="evidence" value="ECO:0007669"/>
    <property type="project" value="InterPro"/>
</dbReference>
<evidence type="ECO:0000256" key="7">
    <source>
        <dbReference type="ARBA" id="ARBA00022989"/>
    </source>
</evidence>
<dbReference type="KEGG" id="hmr:Hipma_0849"/>
<keyword evidence="6 11" id="KW-0375">Hydrogen ion transport</keyword>
<dbReference type="GO" id="GO:0005886">
    <property type="term" value="C:plasma membrane"/>
    <property type="evidence" value="ECO:0007669"/>
    <property type="project" value="UniProtKB-SubCell"/>
</dbReference>
<feature type="site" description="Reversibly protonated during proton transport" evidence="11">
    <location>
        <position position="95"/>
    </location>
</feature>
<dbReference type="InterPro" id="IPR020537">
    <property type="entry name" value="ATP_synth_F0_csu_DDCD_BS"/>
</dbReference>
<evidence type="ECO:0000256" key="4">
    <source>
        <dbReference type="ARBA" id="ARBA00022547"/>
    </source>
</evidence>